<evidence type="ECO:0000313" key="3">
    <source>
        <dbReference type="EMBL" id="RAL20455.1"/>
    </source>
</evidence>
<dbReference type="PROSITE" id="PS50206">
    <property type="entry name" value="RHODANESE_3"/>
    <property type="match status" value="2"/>
</dbReference>
<dbReference type="InterPro" id="IPR051126">
    <property type="entry name" value="Thiosulfate_sulfurtransferase"/>
</dbReference>
<evidence type="ECO:0000256" key="1">
    <source>
        <dbReference type="ARBA" id="ARBA00022737"/>
    </source>
</evidence>
<dbReference type="InterPro" id="IPR001763">
    <property type="entry name" value="Rhodanese-like_dom"/>
</dbReference>
<reference evidence="3 4" key="1">
    <citation type="submission" date="2018-05" db="EMBL/GenBank/DDBJ databases">
        <title>Lujinxingia marina gen. nov. sp. nov., a new facultative anaerobic member of the class Deltaproteobacteria, and proposal of Lujinxingaceae fam. nov.</title>
        <authorList>
            <person name="Li C.-M."/>
        </authorList>
    </citation>
    <scope>NUCLEOTIDE SEQUENCE [LARGE SCALE GENOMIC DNA]</scope>
    <source>
        <strain evidence="3 4">B210</strain>
    </source>
</reference>
<dbReference type="Gene3D" id="3.40.250.10">
    <property type="entry name" value="Rhodanese-like domain"/>
    <property type="match status" value="2"/>
</dbReference>
<evidence type="ECO:0000259" key="2">
    <source>
        <dbReference type="PROSITE" id="PS50206"/>
    </source>
</evidence>
<dbReference type="InterPro" id="IPR036873">
    <property type="entry name" value="Rhodanese-like_dom_sf"/>
</dbReference>
<proteinExistence type="predicted"/>
<dbReference type="InterPro" id="IPR001307">
    <property type="entry name" value="Thiosulphate_STrfase_CS"/>
</dbReference>
<dbReference type="SMART" id="SM00450">
    <property type="entry name" value="RHOD"/>
    <property type="match status" value="2"/>
</dbReference>
<dbReference type="Proteomes" id="UP000249169">
    <property type="component" value="Unassembled WGS sequence"/>
</dbReference>
<comment type="caution">
    <text evidence="3">The sequence shown here is derived from an EMBL/GenBank/DDBJ whole genome shotgun (WGS) entry which is preliminary data.</text>
</comment>
<dbReference type="Pfam" id="PF00581">
    <property type="entry name" value="Rhodanese"/>
    <property type="match status" value="2"/>
</dbReference>
<dbReference type="AlphaFoldDB" id="A0A328C3F7"/>
<dbReference type="SUPFAM" id="SSF52821">
    <property type="entry name" value="Rhodanese/Cell cycle control phosphatase"/>
    <property type="match status" value="2"/>
</dbReference>
<keyword evidence="4" id="KW-1185">Reference proteome</keyword>
<dbReference type="EMBL" id="QHKO01000010">
    <property type="protein sequence ID" value="RAL20455.1"/>
    <property type="molecule type" value="Genomic_DNA"/>
</dbReference>
<sequence>MVLRLSNSYFAGGDFGALERFHITMATPAGEMMQRAETKMVRGWIGGTMVALALALSAGCGQEVTELATPEGCSEESGTCQARIFLQADEFEFLRRQGALVLDARASEAFVQGHVPGAIRVDWKAFAREGFNGLIEDDVETLERVARGYGINEDQPVLIYGGGGSAESVSGRVFWTLEYLGHDQVYLLEGGFDSWKQARFAAIEAGVTEAGAGDFTVELQPQRRATQQEVEAAIEDETLRLVDTRTIEEWFAENLRDNPEGGHIPEAVHYHWENVLEADGTLRPAADIRAELEALGIDEGTLAIPYCQSGVRSGFFYAVLKWLEYPEPKNYDGSWWEWSRDEATVKVVEARD</sequence>
<name>A0A328C3F7_9DELT</name>
<evidence type="ECO:0000313" key="4">
    <source>
        <dbReference type="Proteomes" id="UP000249169"/>
    </source>
</evidence>
<dbReference type="PANTHER" id="PTHR43855:SF1">
    <property type="entry name" value="THIOSULFATE SULFURTRANSFERASE"/>
    <property type="match status" value="1"/>
</dbReference>
<feature type="domain" description="Rhodanese" evidence="2">
    <location>
        <begin position="235"/>
        <end position="347"/>
    </location>
</feature>
<dbReference type="PROSITE" id="PS00380">
    <property type="entry name" value="RHODANESE_1"/>
    <property type="match status" value="1"/>
</dbReference>
<accession>A0A328C3F7</accession>
<dbReference type="GO" id="GO:0004792">
    <property type="term" value="F:thiosulfate-cyanide sulfurtransferase activity"/>
    <property type="evidence" value="ECO:0007669"/>
    <property type="project" value="InterPro"/>
</dbReference>
<dbReference type="CDD" id="cd01449">
    <property type="entry name" value="TST_Repeat_2"/>
    <property type="match status" value="1"/>
</dbReference>
<gene>
    <name evidence="3" type="ORF">DL240_16760</name>
</gene>
<protein>
    <recommendedName>
        <fullName evidence="2">Rhodanese domain-containing protein</fullName>
    </recommendedName>
</protein>
<feature type="domain" description="Rhodanese" evidence="2">
    <location>
        <begin position="95"/>
        <end position="204"/>
    </location>
</feature>
<dbReference type="PANTHER" id="PTHR43855">
    <property type="entry name" value="THIOSULFATE SULFURTRANSFERASE"/>
    <property type="match status" value="1"/>
</dbReference>
<organism evidence="3 4">
    <name type="scientific">Lujinxingia litoralis</name>
    <dbReference type="NCBI Taxonomy" id="2211119"/>
    <lineage>
        <taxon>Bacteria</taxon>
        <taxon>Deltaproteobacteria</taxon>
        <taxon>Bradymonadales</taxon>
        <taxon>Lujinxingiaceae</taxon>
        <taxon>Lujinxingia</taxon>
    </lineage>
</organism>
<keyword evidence="1" id="KW-0677">Repeat</keyword>